<keyword evidence="4" id="KW-0808">Transferase</keyword>
<evidence type="ECO:0000313" key="11">
    <source>
        <dbReference type="EMBL" id="SKB77724.1"/>
    </source>
</evidence>
<evidence type="ECO:0000259" key="10">
    <source>
        <dbReference type="PROSITE" id="PS50113"/>
    </source>
</evidence>
<dbReference type="PROSITE" id="PS50110">
    <property type="entry name" value="RESPONSE_REGULATORY"/>
    <property type="match status" value="1"/>
</dbReference>
<dbReference type="CDD" id="cd00156">
    <property type="entry name" value="REC"/>
    <property type="match status" value="1"/>
</dbReference>
<evidence type="ECO:0000256" key="1">
    <source>
        <dbReference type="ARBA" id="ARBA00000085"/>
    </source>
</evidence>
<proteinExistence type="predicted"/>
<dbReference type="Pfam" id="PF02518">
    <property type="entry name" value="HATPase_c"/>
    <property type="match status" value="1"/>
</dbReference>
<dbReference type="PROSITE" id="PS50109">
    <property type="entry name" value="HIS_KIN"/>
    <property type="match status" value="1"/>
</dbReference>
<dbReference type="InterPro" id="IPR003018">
    <property type="entry name" value="GAF"/>
</dbReference>
<sequence>MSRSLKIVHLETSLEEALKAEHALNKGKLFPEIKVVGTREQLKKTVIDFSPDIVLCEFSLPDIHCAQVGEVLKESNAYIPFIIVSSAISDEMALEILEIGADDYVIKDQIDRLPFAVLRSLEKHEFKNQQQHLLQQLSNSELRFRTLVENSADAVVVLNTEAVPTYVSSAVTNVLGYTPQEIFEMDIFTMAHPEDLEGLSNVMMKVLANPGVPVQGHTGRMLHKDGSWRWIEATVTNMLHEPAIRGIVDNFRDVTDKKASEAKLLHINRLYALLSQVNRALVHAPDQQTLFREVCRIACETGEFLAAWIELIDTNGKTRTAEASGVKREHLAQFNKAQNEVTAILKSQPFYVSNNTALIPFSGPWKEAAAVAGYKSYMVLPIKRSGVTVGCFNLFASETDFFTQAETNLLEEAAAGISFGLDYFEKERLKTESDNQLKHKEWRLSQAQAIAHLGSWETDLATATSFWSDEACRIYGLPENDNVQTGASWLTFVHPDDLDYVVKMNKHALESKQATAYYNRIIRKDGQIRYLHVQTHVEVDDQGKAISLYGALHDVSEIEKSQQALRNSEYNLRAIFENTSEGFILTDSHATIKYFNSKARYFYSLTIGKSIVLGNTLMDSINDEKREEFNQAIKDVLSGQVKQFEHAYGKIKEKKSWLSVTMTPVVENDLITGLTVNMTDITDRKMAQDLLQRSESNLNAIMNNTDALLYSLDTDLRYITYNHALESLMQERYGVKVQPGYDIRESLSRFDPGEAAYWEEINRRALGGEILKFEKELPYNGAYSCLKFSIHPIRKNNTVTGLSCFVNDITREKQADEKVLKALEEKNVILESIGDCFFAVDRNWTVAYWNKQAENILSCPKEKILGRYLWDVFPDVKDTLFDQYYRMAIEQNTIQHFESYYERDSAWFEVTAYPSASGLSVYLREITERKRAESQLLELNKNLQNYTEELIDSNKGLEQFSYIVSHNLRAPVANIIGLTGLLSQHKFSPTENEELLQGVLVNVRRLDDIVSDLNTILQVKREVSENKEPVQMQELVNNIRASIYNIIIQERVEIQTDFSAINNIFTLRSYLHSIFYNLIMNSVKYRQKDIDPVIRIKSEVNNGDIIILFQDNGMGIDLKKKGGQLFGLYKRFHHHVEGKGMGLFMVKTQVEMLGGKINVTSTVNEGTEFRILFRSTNF</sequence>
<dbReference type="OrthoDB" id="9766459at2"/>
<feature type="domain" description="PAC" evidence="10">
    <location>
        <begin position="515"/>
        <end position="567"/>
    </location>
</feature>
<dbReference type="PANTHER" id="PTHR43304">
    <property type="entry name" value="PHYTOCHROME-LIKE PROTEIN CPH1"/>
    <property type="match status" value="1"/>
</dbReference>
<organism evidence="11 12">
    <name type="scientific">Dyadobacter psychrophilus</name>
    <dbReference type="NCBI Taxonomy" id="651661"/>
    <lineage>
        <taxon>Bacteria</taxon>
        <taxon>Pseudomonadati</taxon>
        <taxon>Bacteroidota</taxon>
        <taxon>Cytophagia</taxon>
        <taxon>Cytophagales</taxon>
        <taxon>Spirosomataceae</taxon>
        <taxon>Dyadobacter</taxon>
    </lineage>
</organism>
<gene>
    <name evidence="11" type="ORF">SAMN05660293_02084</name>
</gene>
<dbReference type="SMART" id="SM00091">
    <property type="entry name" value="PAS"/>
    <property type="match status" value="5"/>
</dbReference>
<feature type="domain" description="Response regulatory" evidence="8">
    <location>
        <begin position="1"/>
        <end position="122"/>
    </location>
</feature>
<dbReference type="InterPro" id="IPR005467">
    <property type="entry name" value="His_kinase_dom"/>
</dbReference>
<evidence type="ECO:0000256" key="2">
    <source>
        <dbReference type="ARBA" id="ARBA00012438"/>
    </source>
</evidence>
<comment type="caution">
    <text evidence="6">Lacks conserved residue(s) required for the propagation of feature annotation.</text>
</comment>
<reference evidence="12" key="1">
    <citation type="submission" date="2017-02" db="EMBL/GenBank/DDBJ databases">
        <authorList>
            <person name="Varghese N."/>
            <person name="Submissions S."/>
        </authorList>
    </citation>
    <scope>NUCLEOTIDE SEQUENCE [LARGE SCALE GENOMIC DNA]</scope>
    <source>
        <strain evidence="12">DSM 22270</strain>
    </source>
</reference>
<evidence type="ECO:0000256" key="3">
    <source>
        <dbReference type="ARBA" id="ARBA00022553"/>
    </source>
</evidence>
<accession>A0A1T5E1H4</accession>
<dbReference type="Gene3D" id="3.30.450.40">
    <property type="match status" value="1"/>
</dbReference>
<dbReference type="CDD" id="cd00130">
    <property type="entry name" value="PAS"/>
    <property type="match status" value="4"/>
</dbReference>
<feature type="domain" description="PAS" evidence="9">
    <location>
        <begin position="822"/>
        <end position="892"/>
    </location>
</feature>
<dbReference type="SUPFAM" id="SSF52172">
    <property type="entry name" value="CheY-like"/>
    <property type="match status" value="1"/>
</dbReference>
<feature type="domain" description="PAS" evidence="9">
    <location>
        <begin position="568"/>
        <end position="640"/>
    </location>
</feature>
<evidence type="ECO:0000256" key="6">
    <source>
        <dbReference type="PROSITE-ProRule" id="PRU00169"/>
    </source>
</evidence>
<dbReference type="EC" id="2.7.13.3" evidence="2"/>
<feature type="domain" description="PAC" evidence="10">
    <location>
        <begin position="215"/>
        <end position="266"/>
    </location>
</feature>
<dbReference type="InterPro" id="IPR003594">
    <property type="entry name" value="HATPase_dom"/>
</dbReference>
<dbReference type="SMART" id="SM00388">
    <property type="entry name" value="HisKA"/>
    <property type="match status" value="1"/>
</dbReference>
<dbReference type="CDD" id="cd00082">
    <property type="entry name" value="HisKA"/>
    <property type="match status" value="1"/>
</dbReference>
<dbReference type="Gene3D" id="3.30.450.20">
    <property type="entry name" value="PAS domain"/>
    <property type="match status" value="5"/>
</dbReference>
<dbReference type="PROSITE" id="PS50112">
    <property type="entry name" value="PAS"/>
    <property type="match status" value="4"/>
</dbReference>
<evidence type="ECO:0000313" key="12">
    <source>
        <dbReference type="Proteomes" id="UP000190897"/>
    </source>
</evidence>
<protein>
    <recommendedName>
        <fullName evidence="2">histidine kinase</fullName>
        <ecNumber evidence="2">2.7.13.3</ecNumber>
    </recommendedName>
</protein>
<dbReference type="SUPFAM" id="SSF55781">
    <property type="entry name" value="GAF domain-like"/>
    <property type="match status" value="1"/>
</dbReference>
<evidence type="ECO:0000259" key="9">
    <source>
        <dbReference type="PROSITE" id="PS50112"/>
    </source>
</evidence>
<feature type="domain" description="PAS" evidence="9">
    <location>
        <begin position="459"/>
        <end position="512"/>
    </location>
</feature>
<dbReference type="SUPFAM" id="SSF55874">
    <property type="entry name" value="ATPase domain of HSP90 chaperone/DNA topoisomerase II/histidine kinase"/>
    <property type="match status" value="1"/>
</dbReference>
<evidence type="ECO:0000256" key="4">
    <source>
        <dbReference type="ARBA" id="ARBA00022679"/>
    </source>
</evidence>
<evidence type="ECO:0000259" key="7">
    <source>
        <dbReference type="PROSITE" id="PS50109"/>
    </source>
</evidence>
<dbReference type="NCBIfam" id="TIGR00229">
    <property type="entry name" value="sensory_box"/>
    <property type="match status" value="4"/>
</dbReference>
<dbReference type="EMBL" id="FUZA01000002">
    <property type="protein sequence ID" value="SKB77724.1"/>
    <property type="molecule type" value="Genomic_DNA"/>
</dbReference>
<dbReference type="InterPro" id="IPR035965">
    <property type="entry name" value="PAS-like_dom_sf"/>
</dbReference>
<dbReference type="InterPro" id="IPR000700">
    <property type="entry name" value="PAS-assoc_C"/>
</dbReference>
<dbReference type="Pfam" id="PF00072">
    <property type="entry name" value="Response_reg"/>
    <property type="match status" value="1"/>
</dbReference>
<dbReference type="Gene3D" id="3.30.565.10">
    <property type="entry name" value="Histidine kinase-like ATPase, C-terminal domain"/>
    <property type="match status" value="1"/>
</dbReference>
<dbReference type="InterPro" id="IPR013656">
    <property type="entry name" value="PAS_4"/>
</dbReference>
<dbReference type="InterPro" id="IPR029016">
    <property type="entry name" value="GAF-like_dom_sf"/>
</dbReference>
<dbReference type="SMART" id="SM00086">
    <property type="entry name" value="PAC"/>
    <property type="match status" value="2"/>
</dbReference>
<dbReference type="InterPro" id="IPR011006">
    <property type="entry name" value="CheY-like_superfamily"/>
</dbReference>
<dbReference type="InterPro" id="IPR000014">
    <property type="entry name" value="PAS"/>
</dbReference>
<comment type="catalytic activity">
    <reaction evidence="1">
        <text>ATP + protein L-histidine = ADP + protein N-phospho-L-histidine.</text>
        <dbReference type="EC" id="2.7.13.3"/>
    </reaction>
</comment>
<dbReference type="GO" id="GO:0000155">
    <property type="term" value="F:phosphorelay sensor kinase activity"/>
    <property type="evidence" value="ECO:0007669"/>
    <property type="project" value="InterPro"/>
</dbReference>
<dbReference type="SMART" id="SM00387">
    <property type="entry name" value="HATPase_c"/>
    <property type="match status" value="1"/>
</dbReference>
<feature type="domain" description="PAS" evidence="9">
    <location>
        <begin position="140"/>
        <end position="210"/>
    </location>
</feature>
<name>A0A1T5E1H4_9BACT</name>
<dbReference type="STRING" id="651661.SAMN05660293_02084"/>
<dbReference type="Gene3D" id="2.10.70.100">
    <property type="match status" value="1"/>
</dbReference>
<dbReference type="InterPro" id="IPR003661">
    <property type="entry name" value="HisK_dim/P_dom"/>
</dbReference>
<dbReference type="PROSITE" id="PS50113">
    <property type="entry name" value="PAC"/>
    <property type="match status" value="2"/>
</dbReference>
<dbReference type="AlphaFoldDB" id="A0A1T5E1H4"/>
<dbReference type="InterPro" id="IPR001610">
    <property type="entry name" value="PAC"/>
</dbReference>
<dbReference type="PANTHER" id="PTHR43304:SF1">
    <property type="entry name" value="PAC DOMAIN-CONTAINING PROTEIN"/>
    <property type="match status" value="1"/>
</dbReference>
<dbReference type="Pfam" id="PF13185">
    <property type="entry name" value="GAF_2"/>
    <property type="match status" value="1"/>
</dbReference>
<dbReference type="Pfam" id="PF08448">
    <property type="entry name" value="PAS_4"/>
    <property type="match status" value="2"/>
</dbReference>
<dbReference type="InterPro" id="IPR036097">
    <property type="entry name" value="HisK_dim/P_sf"/>
</dbReference>
<evidence type="ECO:0000259" key="8">
    <source>
        <dbReference type="PROSITE" id="PS50110"/>
    </source>
</evidence>
<dbReference type="Gene3D" id="1.10.287.130">
    <property type="match status" value="1"/>
</dbReference>
<dbReference type="Pfam" id="PF00512">
    <property type="entry name" value="HisKA"/>
    <property type="match status" value="1"/>
</dbReference>
<dbReference type="InterPro" id="IPR036890">
    <property type="entry name" value="HATPase_C_sf"/>
</dbReference>
<keyword evidence="12" id="KW-1185">Reference proteome</keyword>
<dbReference type="InterPro" id="IPR013655">
    <property type="entry name" value="PAS_fold_3"/>
</dbReference>
<feature type="domain" description="Histidine kinase" evidence="7">
    <location>
        <begin position="963"/>
        <end position="1177"/>
    </location>
</feature>
<keyword evidence="5" id="KW-0418">Kinase</keyword>
<dbReference type="Pfam" id="PF08447">
    <property type="entry name" value="PAS_3"/>
    <property type="match status" value="2"/>
</dbReference>
<evidence type="ECO:0000256" key="5">
    <source>
        <dbReference type="ARBA" id="ARBA00022777"/>
    </source>
</evidence>
<keyword evidence="3" id="KW-0597">Phosphoprotein</keyword>
<dbReference type="SUPFAM" id="SSF47384">
    <property type="entry name" value="Homodimeric domain of signal transducing histidine kinase"/>
    <property type="match status" value="1"/>
</dbReference>
<dbReference type="SUPFAM" id="SSF55785">
    <property type="entry name" value="PYP-like sensor domain (PAS domain)"/>
    <property type="match status" value="5"/>
</dbReference>
<dbReference type="Proteomes" id="UP000190897">
    <property type="component" value="Unassembled WGS sequence"/>
</dbReference>
<dbReference type="InterPro" id="IPR001789">
    <property type="entry name" value="Sig_transdc_resp-reg_receiver"/>
</dbReference>
<dbReference type="Gene3D" id="3.40.50.2300">
    <property type="match status" value="1"/>
</dbReference>
<dbReference type="InterPro" id="IPR004358">
    <property type="entry name" value="Sig_transdc_His_kin-like_C"/>
</dbReference>
<dbReference type="PRINTS" id="PR00344">
    <property type="entry name" value="BCTRLSENSOR"/>
</dbReference>
<dbReference type="RefSeq" id="WP_082214598.1">
    <property type="nucleotide sequence ID" value="NZ_FUZA01000002.1"/>
</dbReference>
<dbReference type="InterPro" id="IPR052162">
    <property type="entry name" value="Sensor_kinase/Photoreceptor"/>
</dbReference>